<evidence type="ECO:0000256" key="10">
    <source>
        <dbReference type="ARBA" id="ARBA00022741"/>
    </source>
</evidence>
<keyword evidence="13 20" id="KW-0862">Zinc</keyword>
<dbReference type="InterPro" id="IPR029045">
    <property type="entry name" value="ClpP/crotonase-like_dom_sf"/>
</dbReference>
<dbReference type="NCBIfam" id="NF041504">
    <property type="entry name" value="AccA_sub"/>
    <property type="match status" value="1"/>
</dbReference>
<feature type="domain" description="CoA carboxyltransferase N-terminal" evidence="21">
    <location>
        <begin position="14"/>
        <end position="283"/>
    </location>
</feature>
<comment type="similarity">
    <text evidence="19">Belongs to the AccA family.</text>
</comment>
<comment type="cofactor">
    <cofactor evidence="20">
        <name>Zn(2+)</name>
        <dbReference type="ChEBI" id="CHEBI:29105"/>
    </cofactor>
    <text evidence="20">Binds 1 zinc ion per subunit.</text>
</comment>
<dbReference type="Proteomes" id="UP001183643">
    <property type="component" value="Unassembled WGS sequence"/>
</dbReference>
<dbReference type="GO" id="GO:0009317">
    <property type="term" value="C:acetyl-CoA carboxylase complex"/>
    <property type="evidence" value="ECO:0007669"/>
    <property type="project" value="InterPro"/>
</dbReference>
<feature type="domain" description="CoA carboxyltransferase C-terminal" evidence="22">
    <location>
        <begin position="278"/>
        <end position="526"/>
    </location>
</feature>
<evidence type="ECO:0000259" key="22">
    <source>
        <dbReference type="PROSITE" id="PS50989"/>
    </source>
</evidence>
<dbReference type="PANTHER" id="PTHR42853:SF3">
    <property type="entry name" value="ACETYL-COENZYME A CARBOXYLASE CARBOXYL TRANSFERASE SUBUNIT ALPHA, CHLOROPLASTIC"/>
    <property type="match status" value="1"/>
</dbReference>
<keyword evidence="7 19" id="KW-0444">Lipid biosynthesis</keyword>
<evidence type="ECO:0000256" key="8">
    <source>
        <dbReference type="ARBA" id="ARBA00022679"/>
    </source>
</evidence>
<evidence type="ECO:0000313" key="24">
    <source>
        <dbReference type="Proteomes" id="UP001183643"/>
    </source>
</evidence>
<evidence type="ECO:0000256" key="11">
    <source>
        <dbReference type="ARBA" id="ARBA00022771"/>
    </source>
</evidence>
<evidence type="ECO:0000256" key="6">
    <source>
        <dbReference type="ARBA" id="ARBA00022490"/>
    </source>
</evidence>
<dbReference type="SUPFAM" id="SSF52096">
    <property type="entry name" value="ClpP/crotonase"/>
    <property type="match status" value="2"/>
</dbReference>
<dbReference type="EC" id="2.1.3.15" evidence="19"/>
<dbReference type="InterPro" id="IPR001095">
    <property type="entry name" value="Acetyl_CoA_COase_a_su"/>
</dbReference>
<comment type="subunit">
    <text evidence="5">Acetyl-CoA carboxylase is a heterotetramer composed of biotin carboxyl carrier protein (AccB), biotin carboxylase (AccC) and two subunits of ACCase subunit beta/alpha.</text>
</comment>
<keyword evidence="11 20" id="KW-0863">Zinc-finger</keyword>
<dbReference type="InterPro" id="IPR011763">
    <property type="entry name" value="COA_CT_C"/>
</dbReference>
<keyword evidence="10 19" id="KW-0547">Nucleotide-binding</keyword>
<keyword evidence="23" id="KW-0436">Ligase</keyword>
<evidence type="ECO:0000256" key="4">
    <source>
        <dbReference type="ARBA" id="ARBA00010284"/>
    </source>
</evidence>
<evidence type="ECO:0000256" key="5">
    <source>
        <dbReference type="ARBA" id="ARBA00011664"/>
    </source>
</evidence>
<keyword evidence="16 19" id="KW-0275">Fatty acid biosynthesis</keyword>
<reference evidence="23" key="1">
    <citation type="submission" date="2023-07" db="EMBL/GenBank/DDBJ databases">
        <title>Sequencing the genomes of 1000 actinobacteria strains.</title>
        <authorList>
            <person name="Klenk H.-P."/>
        </authorList>
    </citation>
    <scope>NUCLEOTIDE SEQUENCE</scope>
    <source>
        <strain evidence="23">DSM 44707</strain>
    </source>
</reference>
<dbReference type="PANTHER" id="PTHR42853">
    <property type="entry name" value="ACETYL-COENZYME A CARBOXYLASE CARBOXYL TRANSFERASE SUBUNIT ALPHA"/>
    <property type="match status" value="1"/>
</dbReference>
<comment type="subunit">
    <text evidence="19">Acetyl-CoA carboxylase is a heterohexamer composed of biotin carboxyl carrier protein (AccB), biotin carboxylase (AccC) and two subunits each of ACCase subunit alpha (AccA) and ACCase subunit beta (AccD).</text>
</comment>
<comment type="similarity">
    <text evidence="20">Belongs to the AccD/PCCB family.</text>
</comment>
<evidence type="ECO:0000256" key="3">
    <source>
        <dbReference type="ARBA" id="ARBA00006276"/>
    </source>
</evidence>
<evidence type="ECO:0000256" key="16">
    <source>
        <dbReference type="ARBA" id="ARBA00023160"/>
    </source>
</evidence>
<feature type="zinc finger region" description="C4-type" evidence="20">
    <location>
        <begin position="18"/>
        <end position="40"/>
    </location>
</feature>
<evidence type="ECO:0000256" key="17">
    <source>
        <dbReference type="ARBA" id="ARBA00025280"/>
    </source>
</evidence>
<comment type="function">
    <text evidence="19">Component of the acetyl coenzyme A carboxylase (ACC) complex. First, biotin carboxylase catalyzes the carboxylation of biotin on its carrier protein (BCCP) and then the CO(2) group is transferred by the carboxyltransferase to acetyl-CoA to form malonyl-CoA.</text>
</comment>
<dbReference type="NCBIfam" id="TIGR00515">
    <property type="entry name" value="accD"/>
    <property type="match status" value="1"/>
</dbReference>
<evidence type="ECO:0000256" key="18">
    <source>
        <dbReference type="ARBA" id="ARBA00049152"/>
    </source>
</evidence>
<dbReference type="Pfam" id="PF03255">
    <property type="entry name" value="ACCA"/>
    <property type="match status" value="1"/>
</dbReference>
<dbReference type="PROSITE" id="PS50989">
    <property type="entry name" value="COA_CT_CTER"/>
    <property type="match status" value="1"/>
</dbReference>
<accession>A0AAE3YS49</accession>
<dbReference type="InterPro" id="IPR041010">
    <property type="entry name" value="Znf-ACC"/>
</dbReference>
<evidence type="ECO:0000256" key="2">
    <source>
        <dbReference type="ARBA" id="ARBA00004956"/>
    </source>
</evidence>
<dbReference type="RefSeq" id="WP_310369001.1">
    <property type="nucleotide sequence ID" value="NZ_JAVDYB010000001.1"/>
</dbReference>
<feature type="binding site" evidence="20">
    <location>
        <position position="37"/>
    </location>
    <ligand>
        <name>Zn(2+)</name>
        <dbReference type="ChEBI" id="CHEBI:29105"/>
    </ligand>
</feature>
<dbReference type="InterPro" id="IPR011762">
    <property type="entry name" value="COA_CT_N"/>
</dbReference>
<evidence type="ECO:0000256" key="9">
    <source>
        <dbReference type="ARBA" id="ARBA00022723"/>
    </source>
</evidence>
<keyword evidence="6 19" id="KW-0963">Cytoplasm</keyword>
<comment type="catalytic activity">
    <reaction evidence="18 19">
        <text>N(6)-carboxybiotinyl-L-lysyl-[protein] + acetyl-CoA = N(6)-biotinyl-L-lysyl-[protein] + malonyl-CoA</text>
        <dbReference type="Rhea" id="RHEA:54728"/>
        <dbReference type="Rhea" id="RHEA-COMP:10505"/>
        <dbReference type="Rhea" id="RHEA-COMP:10506"/>
        <dbReference type="ChEBI" id="CHEBI:57288"/>
        <dbReference type="ChEBI" id="CHEBI:57384"/>
        <dbReference type="ChEBI" id="CHEBI:83144"/>
        <dbReference type="ChEBI" id="CHEBI:83145"/>
        <dbReference type="EC" id="2.1.3.15"/>
    </reaction>
</comment>
<dbReference type="InterPro" id="IPR000438">
    <property type="entry name" value="Acetyl_CoA_COase_Trfase_b_su"/>
</dbReference>
<comment type="pathway">
    <text evidence="2 19">Lipid metabolism; malonyl-CoA biosynthesis; malonyl-CoA from acetyl-CoA: step 1/1.</text>
</comment>
<dbReference type="GO" id="GO:0003989">
    <property type="term" value="F:acetyl-CoA carboxylase activity"/>
    <property type="evidence" value="ECO:0007669"/>
    <property type="project" value="InterPro"/>
</dbReference>
<comment type="caution">
    <text evidence="23">The sequence shown here is derived from an EMBL/GenBank/DDBJ whole genome shotgun (WGS) entry which is preliminary data.</text>
</comment>
<name>A0AAE3YS49_9ACTN</name>
<dbReference type="GO" id="GO:0016743">
    <property type="term" value="F:carboxyl- or carbamoyltransferase activity"/>
    <property type="evidence" value="ECO:0007669"/>
    <property type="project" value="UniProtKB-UniRule"/>
</dbReference>
<dbReference type="GO" id="GO:2001295">
    <property type="term" value="P:malonyl-CoA biosynthetic process"/>
    <property type="evidence" value="ECO:0007669"/>
    <property type="project" value="UniProtKB-UniRule"/>
</dbReference>
<dbReference type="GO" id="GO:0006633">
    <property type="term" value="P:fatty acid biosynthetic process"/>
    <property type="evidence" value="ECO:0007669"/>
    <property type="project" value="UniProtKB-KW"/>
</dbReference>
<dbReference type="NCBIfam" id="NF004344">
    <property type="entry name" value="PRK05724.1"/>
    <property type="match status" value="1"/>
</dbReference>
<dbReference type="HAMAP" id="MF_01395">
    <property type="entry name" value="AcetylCoA_CT_beta"/>
    <property type="match status" value="1"/>
</dbReference>
<keyword evidence="14 19" id="KW-0067">ATP-binding</keyword>
<evidence type="ECO:0000256" key="19">
    <source>
        <dbReference type="HAMAP-Rule" id="MF_00823"/>
    </source>
</evidence>
<evidence type="ECO:0000313" key="23">
    <source>
        <dbReference type="EMBL" id="MDR7276786.1"/>
    </source>
</evidence>
<dbReference type="PRINTS" id="PR01069">
    <property type="entry name" value="ACCCTRFRASEA"/>
</dbReference>
<evidence type="ECO:0000256" key="14">
    <source>
        <dbReference type="ARBA" id="ARBA00022840"/>
    </source>
</evidence>
<organism evidence="23 24">
    <name type="scientific">Catenuloplanes atrovinosus</name>
    <dbReference type="NCBI Taxonomy" id="137266"/>
    <lineage>
        <taxon>Bacteria</taxon>
        <taxon>Bacillati</taxon>
        <taxon>Actinomycetota</taxon>
        <taxon>Actinomycetes</taxon>
        <taxon>Micromonosporales</taxon>
        <taxon>Micromonosporaceae</taxon>
        <taxon>Catenuloplanes</taxon>
    </lineage>
</organism>
<dbReference type="GO" id="GO:0005524">
    <property type="term" value="F:ATP binding"/>
    <property type="evidence" value="ECO:0007669"/>
    <property type="project" value="UniProtKB-KW"/>
</dbReference>
<dbReference type="HAMAP" id="MF_00823">
    <property type="entry name" value="AcetylCoA_CT_alpha"/>
    <property type="match status" value="1"/>
</dbReference>
<evidence type="ECO:0000256" key="1">
    <source>
        <dbReference type="ARBA" id="ARBA00004496"/>
    </source>
</evidence>
<dbReference type="PROSITE" id="PS50980">
    <property type="entry name" value="COA_CT_NTER"/>
    <property type="match status" value="1"/>
</dbReference>
<keyword evidence="12 19" id="KW-0276">Fatty acid metabolism</keyword>
<feature type="binding site" evidence="20">
    <location>
        <position position="21"/>
    </location>
    <ligand>
        <name>Zn(2+)</name>
        <dbReference type="ChEBI" id="CHEBI:29105"/>
    </ligand>
</feature>
<dbReference type="Pfam" id="PF17848">
    <property type="entry name" value="Zn_ribbon_ACC"/>
    <property type="match status" value="1"/>
</dbReference>
<keyword evidence="24" id="KW-1185">Reference proteome</keyword>
<comment type="function">
    <text evidence="17 20">Component of the acetyl coenzyme A carboxylase (ACC) complex. Biotin carboxylase (BC) catalyzes the carboxylation of biotin on its carrier protein (BCCP) and then the CO(2) group is transferred by the transcarboxylase to acetyl-CoA to form malonyl-CoA.</text>
</comment>
<comment type="similarity">
    <text evidence="3">In the C-terminal section; belongs to the AccA family.</text>
</comment>
<evidence type="ECO:0000256" key="15">
    <source>
        <dbReference type="ARBA" id="ARBA00023098"/>
    </source>
</evidence>
<dbReference type="EMBL" id="JAVDYB010000001">
    <property type="protein sequence ID" value="MDR7276786.1"/>
    <property type="molecule type" value="Genomic_DNA"/>
</dbReference>
<evidence type="ECO:0000256" key="12">
    <source>
        <dbReference type="ARBA" id="ARBA00022832"/>
    </source>
</evidence>
<protein>
    <recommendedName>
        <fullName evidence="19 20">Multifunctional fusion protein</fullName>
    </recommendedName>
    <domain>
        <recommendedName>
            <fullName evidence="19">Acetyl-coenzyme A carboxylase carboxyl transferase subunit alpha</fullName>
            <shortName evidence="19">ACCase subunit alpha</shortName>
            <shortName evidence="19">Acetyl-CoA carboxylase carboxyltransferase subunit alpha</shortName>
            <ecNumber evidence="19">2.1.3.15</ecNumber>
        </recommendedName>
    </domain>
    <domain>
        <recommendedName>
            <fullName evidence="20">Acetyl-coenzyme A carboxylase carboxyl transferase subunit beta</fullName>
            <shortName evidence="20">ACCase subunit beta</shortName>
            <shortName evidence="20">Acetyl-CoA carboxylase carboxyltransferase subunit beta</shortName>
        </recommendedName>
    </domain>
</protein>
<keyword evidence="15 19" id="KW-0443">Lipid metabolism</keyword>
<evidence type="ECO:0000259" key="21">
    <source>
        <dbReference type="PROSITE" id="PS50980"/>
    </source>
</evidence>
<keyword evidence="9 20" id="KW-0479">Metal-binding</keyword>
<evidence type="ECO:0000256" key="7">
    <source>
        <dbReference type="ARBA" id="ARBA00022516"/>
    </source>
</evidence>
<proteinExistence type="inferred from homology"/>
<dbReference type="Pfam" id="PF01039">
    <property type="entry name" value="Carboxyl_trans"/>
    <property type="match status" value="1"/>
</dbReference>
<dbReference type="AlphaFoldDB" id="A0AAE3YS49"/>
<sequence length="555" mass="57975">MTTSAAVPTASLTEWSVCGRCRSLLYGRRLDRNLRVCPECGHHEPLSAPQRIAQLFDEGSVRPLDVTASTVDRLGFVDSRPYPLRLAQARDATGLDEAVVCVRGTVHGRPLFAAVMDFRFLGGSLGTAVGELITQTAERARDASTPLLIVAASGGARMQEGALSLMQMAKTASALRRLDEAGVLTVCLVTDPTYGGVAASFATLCDVIIAEPGARLGFAGPRVIAQTMRAALPEGFQTAEFLLARGMIDGIRPRTQLRETLGRLLLTRGDLPGGGVAPIAEPAALADPDPWEQVRTARHLGRPTTLDYAGSVLDTFQELHGDRTSGDDPAIVGGLGRIGGQPVMLIGTQKGHTPADLAARNFGMATPAGYRKAARLMRMAAKLGVPVLTLIDTPGAYHGMEAEENGQAIAIAENLRLMAGLPVPVIATVTGEGGSGGALALGVADRVLMASGAIYSVISPEGCAAILWKSAAEAPRAAAALGLRPRDLVATGVVDAVVPEPDGGAHTAPAHTASRLRAVLVHELSALLTRTPEELVARRHARFRALGVDEGGTDR</sequence>
<evidence type="ECO:0000256" key="13">
    <source>
        <dbReference type="ARBA" id="ARBA00022833"/>
    </source>
</evidence>
<dbReference type="GO" id="GO:0008270">
    <property type="term" value="F:zinc ion binding"/>
    <property type="evidence" value="ECO:0007669"/>
    <property type="project" value="UniProtKB-UniRule"/>
</dbReference>
<evidence type="ECO:0000256" key="20">
    <source>
        <dbReference type="HAMAP-Rule" id="MF_01395"/>
    </source>
</evidence>
<feature type="binding site" evidence="20">
    <location>
        <position position="40"/>
    </location>
    <ligand>
        <name>Zn(2+)</name>
        <dbReference type="ChEBI" id="CHEBI:29105"/>
    </ligand>
</feature>
<gene>
    <name evidence="19" type="primary">accA</name>
    <name evidence="20" type="synonym">accD</name>
    <name evidence="23" type="ORF">J2S41_003564</name>
</gene>
<dbReference type="InterPro" id="IPR034733">
    <property type="entry name" value="AcCoA_carboxyl_beta"/>
</dbReference>
<keyword evidence="8 19" id="KW-0808">Transferase</keyword>
<comment type="subcellular location">
    <subcellularLocation>
        <location evidence="1 19">Cytoplasm</location>
    </subcellularLocation>
</comment>
<comment type="similarity">
    <text evidence="4">In the N-terminal section; belongs to the AccD/PCCB family.</text>
</comment>
<feature type="binding site" evidence="20">
    <location>
        <position position="18"/>
    </location>
    <ligand>
        <name>Zn(2+)</name>
        <dbReference type="ChEBI" id="CHEBI:29105"/>
    </ligand>
</feature>
<dbReference type="NCBIfam" id="TIGR00513">
    <property type="entry name" value="accA"/>
    <property type="match status" value="1"/>
</dbReference>
<dbReference type="Gene3D" id="3.90.226.10">
    <property type="entry name" value="2-enoyl-CoA Hydratase, Chain A, domain 1"/>
    <property type="match status" value="2"/>
</dbReference>